<comment type="cofactor">
    <cofactor evidence="8">
        <name>[2Fe-2S] cluster</name>
        <dbReference type="ChEBI" id="CHEBI:190135"/>
    </cofactor>
</comment>
<evidence type="ECO:0000256" key="9">
    <source>
        <dbReference type="SAM" id="MobiDB-lite"/>
    </source>
</evidence>
<feature type="region of interest" description="Disordered" evidence="9">
    <location>
        <begin position="170"/>
        <end position="198"/>
    </location>
</feature>
<keyword evidence="2" id="KW-0001">2Fe-2S</keyword>
<evidence type="ECO:0000313" key="10">
    <source>
        <dbReference type="EMBL" id="SUS06396.1"/>
    </source>
</evidence>
<dbReference type="GO" id="GO:0008324">
    <property type="term" value="F:monoatomic cation transmembrane transporter activity"/>
    <property type="evidence" value="ECO:0007669"/>
    <property type="project" value="UniProtKB-ARBA"/>
</dbReference>
<keyword evidence="3" id="KW-0479">Metal-binding</keyword>
<dbReference type="Gene3D" id="1.10.10.1590">
    <property type="entry name" value="NADH-quinone oxidoreductase subunit E"/>
    <property type="match status" value="1"/>
</dbReference>
<evidence type="ECO:0000256" key="6">
    <source>
        <dbReference type="ARBA" id="ARBA00023014"/>
    </source>
</evidence>
<dbReference type="FunFam" id="1.10.10.1590:FF:000001">
    <property type="entry name" value="NADH-quinone oxidoreductase subunit E"/>
    <property type="match status" value="1"/>
</dbReference>
<comment type="similarity">
    <text evidence="1">Belongs to the complex I 24 kDa subunit family.</text>
</comment>
<keyword evidence="7" id="KW-0520">NAD</keyword>
<keyword evidence="5" id="KW-0408">Iron</keyword>
<dbReference type="Pfam" id="PF01257">
    <property type="entry name" value="2Fe-2S_thioredx"/>
    <property type="match status" value="1"/>
</dbReference>
<keyword evidence="6" id="KW-0411">Iron-sulfur</keyword>
<dbReference type="PANTHER" id="PTHR10371">
    <property type="entry name" value="NADH DEHYDROGENASE UBIQUINONE FLAVOPROTEIN 2, MITOCHONDRIAL"/>
    <property type="match status" value="1"/>
</dbReference>
<dbReference type="NCBIfam" id="TIGR01958">
    <property type="entry name" value="nuoE_fam"/>
    <property type="match status" value="1"/>
</dbReference>
<dbReference type="SUPFAM" id="SSF52833">
    <property type="entry name" value="Thioredoxin-like"/>
    <property type="match status" value="1"/>
</dbReference>
<dbReference type="AlphaFoldDB" id="A0A380TDN0"/>
<dbReference type="GO" id="GO:0046872">
    <property type="term" value="F:metal ion binding"/>
    <property type="evidence" value="ECO:0007669"/>
    <property type="project" value="UniProtKB-KW"/>
</dbReference>
<dbReference type="CDD" id="cd03064">
    <property type="entry name" value="TRX_Fd_NuoE"/>
    <property type="match status" value="1"/>
</dbReference>
<gene>
    <name evidence="10" type="ORF">DF3PB_2780006</name>
</gene>
<dbReference type="PIRSF" id="PIRSF000216">
    <property type="entry name" value="NADH_DH_24kDa"/>
    <property type="match status" value="1"/>
</dbReference>
<protein>
    <submittedName>
        <fullName evidence="10">NADH-quinone oxidoreductase subunit E</fullName>
    </submittedName>
</protein>
<dbReference type="GO" id="GO:0022804">
    <property type="term" value="F:active transmembrane transporter activity"/>
    <property type="evidence" value="ECO:0007669"/>
    <property type="project" value="UniProtKB-ARBA"/>
</dbReference>
<reference evidence="10" key="1">
    <citation type="submission" date="2018-07" db="EMBL/GenBank/DDBJ databases">
        <authorList>
            <person name="Quirk P.G."/>
            <person name="Krulwich T.A."/>
        </authorList>
    </citation>
    <scope>NUCLEOTIDE SEQUENCE</scope>
</reference>
<dbReference type="InterPro" id="IPR036249">
    <property type="entry name" value="Thioredoxin-like_sf"/>
</dbReference>
<sequence>MSAATPAPADGTFCFTPENEGTARAIIAKYPPRRQASAVLPLLDLAQRQNGGWLSQAALDYVAQYLQMPPIRVYEVATFYTMFNLKPVGRHHVQVCTNLPCWLRGSDAIVATCRKHLGIGPGETTADGEFTVSEVECAGACVNAPMVQIGDDYYEDLTADSMASILETLKAGGTPKPGSQSGRHSCEPAGGVTSLTSTPAVQRFLEKKAEGNR</sequence>
<organism evidence="10">
    <name type="scientific">metagenome</name>
    <dbReference type="NCBI Taxonomy" id="256318"/>
    <lineage>
        <taxon>unclassified sequences</taxon>
        <taxon>metagenomes</taxon>
    </lineage>
</organism>
<dbReference type="GO" id="GO:0022890">
    <property type="term" value="F:inorganic cation transmembrane transporter activity"/>
    <property type="evidence" value="ECO:0007669"/>
    <property type="project" value="UniProtKB-ARBA"/>
</dbReference>
<dbReference type="GO" id="GO:1902494">
    <property type="term" value="C:catalytic complex"/>
    <property type="evidence" value="ECO:0007669"/>
    <property type="project" value="UniProtKB-ARBA"/>
</dbReference>
<dbReference type="GO" id="GO:0003954">
    <property type="term" value="F:NADH dehydrogenase activity"/>
    <property type="evidence" value="ECO:0007669"/>
    <property type="project" value="TreeGrafter"/>
</dbReference>
<dbReference type="EMBL" id="UIDG01000199">
    <property type="protein sequence ID" value="SUS06396.1"/>
    <property type="molecule type" value="Genomic_DNA"/>
</dbReference>
<dbReference type="InterPro" id="IPR002023">
    <property type="entry name" value="NuoE-like"/>
</dbReference>
<dbReference type="InterPro" id="IPR041921">
    <property type="entry name" value="NuoE_N"/>
</dbReference>
<dbReference type="NCBIfam" id="NF005725">
    <property type="entry name" value="PRK07539.1-5"/>
    <property type="match status" value="1"/>
</dbReference>
<dbReference type="Gene3D" id="3.40.30.10">
    <property type="entry name" value="Glutaredoxin"/>
    <property type="match status" value="1"/>
</dbReference>
<dbReference type="FunFam" id="3.40.30.10:FF:000022">
    <property type="entry name" value="NADH dehydrogenase flavoprotein 2, mitochondrial"/>
    <property type="match status" value="1"/>
</dbReference>
<dbReference type="GO" id="GO:0006120">
    <property type="term" value="P:mitochondrial electron transport, NADH to ubiquinone"/>
    <property type="evidence" value="ECO:0007669"/>
    <property type="project" value="TreeGrafter"/>
</dbReference>
<evidence type="ECO:0000256" key="8">
    <source>
        <dbReference type="ARBA" id="ARBA00034078"/>
    </source>
</evidence>
<dbReference type="GO" id="GO:0098662">
    <property type="term" value="P:inorganic cation transmembrane transport"/>
    <property type="evidence" value="ECO:0007669"/>
    <property type="project" value="UniProtKB-ARBA"/>
</dbReference>
<accession>A0A380TDN0</accession>
<name>A0A380TDN0_9ZZZZ</name>
<dbReference type="PANTHER" id="PTHR10371:SF3">
    <property type="entry name" value="NADH DEHYDROGENASE [UBIQUINONE] FLAVOPROTEIN 2, MITOCHONDRIAL"/>
    <property type="match status" value="1"/>
</dbReference>
<evidence type="ECO:0000256" key="7">
    <source>
        <dbReference type="ARBA" id="ARBA00023027"/>
    </source>
</evidence>
<dbReference type="GO" id="GO:0051537">
    <property type="term" value="F:2 iron, 2 sulfur cluster binding"/>
    <property type="evidence" value="ECO:0007669"/>
    <property type="project" value="UniProtKB-KW"/>
</dbReference>
<dbReference type="GO" id="GO:0031967">
    <property type="term" value="C:organelle envelope"/>
    <property type="evidence" value="ECO:0007669"/>
    <property type="project" value="UniProtKB-ARBA"/>
</dbReference>
<dbReference type="GO" id="GO:0098796">
    <property type="term" value="C:membrane protein complex"/>
    <property type="evidence" value="ECO:0007669"/>
    <property type="project" value="UniProtKB-ARBA"/>
</dbReference>
<evidence type="ECO:0000256" key="1">
    <source>
        <dbReference type="ARBA" id="ARBA00010643"/>
    </source>
</evidence>
<dbReference type="InterPro" id="IPR042128">
    <property type="entry name" value="NuoE_dom"/>
</dbReference>
<dbReference type="GO" id="GO:0005739">
    <property type="term" value="C:mitochondrion"/>
    <property type="evidence" value="ECO:0007669"/>
    <property type="project" value="UniProtKB-ARBA"/>
</dbReference>
<evidence type="ECO:0000256" key="4">
    <source>
        <dbReference type="ARBA" id="ARBA00022967"/>
    </source>
</evidence>
<keyword evidence="4" id="KW-1278">Translocase</keyword>
<evidence type="ECO:0000256" key="3">
    <source>
        <dbReference type="ARBA" id="ARBA00022723"/>
    </source>
</evidence>
<evidence type="ECO:0000256" key="2">
    <source>
        <dbReference type="ARBA" id="ARBA00022714"/>
    </source>
</evidence>
<dbReference type="GO" id="GO:0031090">
    <property type="term" value="C:organelle membrane"/>
    <property type="evidence" value="ECO:0007669"/>
    <property type="project" value="UniProtKB-ARBA"/>
</dbReference>
<evidence type="ECO:0000256" key="5">
    <source>
        <dbReference type="ARBA" id="ARBA00023004"/>
    </source>
</evidence>
<proteinExistence type="inferred from homology"/>